<name>A0ABW2UXV9_9BACI</name>
<sequence length="150" mass="17360">MDVKNRTIRMGGEGAHFIIDEYGIADGAIFHRYVVLSWDLYEMFQKNPDDDMHFDAFLRQHNLDSEWKRVAKDDIGNFPGLLQDTDCENVPAGTAEADEEPKDRTYRTVYDALSEKETLITDPLIMDVFNEAIRGDSDLADWESIFPFFR</sequence>
<comment type="caution">
    <text evidence="1">The sequence shown here is derived from an EMBL/GenBank/DDBJ whole genome shotgun (WGS) entry which is preliminary data.</text>
</comment>
<reference evidence="2" key="1">
    <citation type="journal article" date="2019" name="Int. J. Syst. Evol. Microbiol.">
        <title>The Global Catalogue of Microorganisms (GCM) 10K type strain sequencing project: providing services to taxonomists for standard genome sequencing and annotation.</title>
        <authorList>
            <consortium name="The Broad Institute Genomics Platform"/>
            <consortium name="The Broad Institute Genome Sequencing Center for Infectious Disease"/>
            <person name="Wu L."/>
            <person name="Ma J."/>
        </authorList>
    </citation>
    <scope>NUCLEOTIDE SEQUENCE [LARGE SCALE GENOMIC DNA]</scope>
    <source>
        <strain evidence="2">JCM 30234</strain>
    </source>
</reference>
<evidence type="ECO:0000313" key="1">
    <source>
        <dbReference type="EMBL" id="MFC7746923.1"/>
    </source>
</evidence>
<proteinExistence type="predicted"/>
<accession>A0ABW2UXV9</accession>
<dbReference type="RefSeq" id="WP_382358435.1">
    <property type="nucleotide sequence ID" value="NZ_JBHTGR010000011.1"/>
</dbReference>
<organism evidence="1 2">
    <name type="scientific">Lentibacillus kimchii</name>
    <dbReference type="NCBI Taxonomy" id="1542911"/>
    <lineage>
        <taxon>Bacteria</taxon>
        <taxon>Bacillati</taxon>
        <taxon>Bacillota</taxon>
        <taxon>Bacilli</taxon>
        <taxon>Bacillales</taxon>
        <taxon>Bacillaceae</taxon>
        <taxon>Lentibacillus</taxon>
    </lineage>
</organism>
<dbReference type="EMBL" id="JBHTGR010000011">
    <property type="protein sequence ID" value="MFC7746923.1"/>
    <property type="molecule type" value="Genomic_DNA"/>
</dbReference>
<gene>
    <name evidence="1" type="ORF">ACFQU8_06695</name>
</gene>
<dbReference type="Proteomes" id="UP001596620">
    <property type="component" value="Unassembled WGS sequence"/>
</dbReference>
<evidence type="ECO:0000313" key="2">
    <source>
        <dbReference type="Proteomes" id="UP001596620"/>
    </source>
</evidence>
<keyword evidence="2" id="KW-1185">Reference proteome</keyword>
<protein>
    <submittedName>
        <fullName evidence="1">Uncharacterized protein</fullName>
    </submittedName>
</protein>